<comment type="similarity">
    <text evidence="2 6">Belongs to the universal ribosomal protein uL10 family.</text>
</comment>
<dbReference type="InterPro" id="IPR022973">
    <property type="entry name" value="Ribosomal_uL10_bac"/>
</dbReference>
<accession>A0A3D5Q9Y9</accession>
<dbReference type="InterPro" id="IPR043141">
    <property type="entry name" value="Ribosomal_uL10-like_sf"/>
</dbReference>
<evidence type="ECO:0000256" key="4">
    <source>
        <dbReference type="ARBA" id="ARBA00023274"/>
    </source>
</evidence>
<name>A0A3D5Q9Y9_FLESI</name>
<sequence>MKRSDKEQLVEELSTEISEASAIFLTDFKGLNFPQMENVRSTIKSLDSNFKVVKNRLLKLALEKQEIEGLHEHLVQPTACAIVKGEPTAVAKEFKKFAKEYDAFDIKGGYFEGAVLSDQDIIALADIPSREELLSKMLGSMTAPARNFVSLLANVPRNFLNVLNAIKDQKENN</sequence>
<dbReference type="Gene3D" id="3.30.70.1730">
    <property type="match status" value="1"/>
</dbReference>
<dbReference type="NCBIfam" id="NF000955">
    <property type="entry name" value="PRK00099.1-1"/>
    <property type="match status" value="1"/>
</dbReference>
<evidence type="ECO:0000256" key="3">
    <source>
        <dbReference type="ARBA" id="ARBA00022980"/>
    </source>
</evidence>
<comment type="caution">
    <text evidence="7">The sequence shown here is derived from an EMBL/GenBank/DDBJ whole genome shotgun (WGS) entry which is preliminary data.</text>
</comment>
<dbReference type="GO" id="GO:1990904">
    <property type="term" value="C:ribonucleoprotein complex"/>
    <property type="evidence" value="ECO:0007669"/>
    <property type="project" value="UniProtKB-KW"/>
</dbReference>
<dbReference type="PANTHER" id="PTHR11560">
    <property type="entry name" value="39S RIBOSOMAL PROTEIN L10, MITOCHONDRIAL"/>
    <property type="match status" value="1"/>
</dbReference>
<dbReference type="GO" id="GO:0006412">
    <property type="term" value="P:translation"/>
    <property type="evidence" value="ECO:0007669"/>
    <property type="project" value="UniProtKB-UniRule"/>
</dbReference>
<dbReference type="GO" id="GO:0005840">
    <property type="term" value="C:ribosome"/>
    <property type="evidence" value="ECO:0007669"/>
    <property type="project" value="UniProtKB-KW"/>
</dbReference>
<evidence type="ECO:0000313" key="7">
    <source>
        <dbReference type="EMBL" id="HCW92543.1"/>
    </source>
</evidence>
<evidence type="ECO:0000256" key="1">
    <source>
        <dbReference type="ARBA" id="ARBA00002633"/>
    </source>
</evidence>
<dbReference type="Proteomes" id="UP000262325">
    <property type="component" value="Unassembled WGS sequence"/>
</dbReference>
<dbReference type="GO" id="GO:0070180">
    <property type="term" value="F:large ribosomal subunit rRNA binding"/>
    <property type="evidence" value="ECO:0007669"/>
    <property type="project" value="UniProtKB-UniRule"/>
</dbReference>
<evidence type="ECO:0000256" key="2">
    <source>
        <dbReference type="ARBA" id="ARBA00008889"/>
    </source>
</evidence>
<evidence type="ECO:0000256" key="6">
    <source>
        <dbReference type="HAMAP-Rule" id="MF_00362"/>
    </source>
</evidence>
<keyword evidence="6" id="KW-0699">rRNA-binding</keyword>
<dbReference type="OMA" id="VRDQKQA"/>
<comment type="subunit">
    <text evidence="6">Part of the ribosomal stalk of the 50S ribosomal subunit. The N-terminus interacts with L11 and the large rRNA to form the base of the stalk. The C-terminus forms an elongated spine to which L12 dimers bind in a sequential fashion forming a multimeric L10(L12)X complex.</text>
</comment>
<gene>
    <name evidence="6" type="primary">rplJ</name>
    <name evidence="7" type="ORF">DHM44_02560</name>
</gene>
<protein>
    <recommendedName>
        <fullName evidence="5 6">Large ribosomal subunit protein uL10</fullName>
    </recommendedName>
</protein>
<dbReference type="InterPro" id="IPR001790">
    <property type="entry name" value="Ribosomal_uL10"/>
</dbReference>
<dbReference type="CDD" id="cd05797">
    <property type="entry name" value="Ribosomal_L10"/>
    <property type="match status" value="1"/>
</dbReference>
<dbReference type="HAMAP" id="MF_00362">
    <property type="entry name" value="Ribosomal_uL10"/>
    <property type="match status" value="1"/>
</dbReference>
<proteinExistence type="inferred from homology"/>
<keyword evidence="3 6" id="KW-0689">Ribosomal protein</keyword>
<dbReference type="AlphaFoldDB" id="A0A3D5Q9Y9"/>
<comment type="function">
    <text evidence="1 6">Forms part of the ribosomal stalk, playing a central role in the interaction of the ribosome with GTP-bound translation factors.</text>
</comment>
<dbReference type="EMBL" id="DPPF01000056">
    <property type="protein sequence ID" value="HCW92543.1"/>
    <property type="molecule type" value="Genomic_DNA"/>
</dbReference>
<evidence type="ECO:0000256" key="5">
    <source>
        <dbReference type="ARBA" id="ARBA00035202"/>
    </source>
</evidence>
<organism evidence="7 8">
    <name type="scientific">Flexistipes sinusarabici</name>
    <dbReference type="NCBI Taxonomy" id="2352"/>
    <lineage>
        <taxon>Bacteria</taxon>
        <taxon>Pseudomonadati</taxon>
        <taxon>Deferribacterota</taxon>
        <taxon>Deferribacteres</taxon>
        <taxon>Deferribacterales</taxon>
        <taxon>Flexistipitaceae</taxon>
        <taxon>Flexistipes</taxon>
    </lineage>
</organism>
<keyword evidence="6" id="KW-0694">RNA-binding</keyword>
<dbReference type="Pfam" id="PF00466">
    <property type="entry name" value="Ribosomal_L10"/>
    <property type="match status" value="1"/>
</dbReference>
<dbReference type="InterPro" id="IPR047865">
    <property type="entry name" value="Ribosomal_uL10_bac_type"/>
</dbReference>
<keyword evidence="4 6" id="KW-0687">Ribonucleoprotein</keyword>
<dbReference type="Gene3D" id="6.10.250.290">
    <property type="match status" value="1"/>
</dbReference>
<dbReference type="SUPFAM" id="SSF160369">
    <property type="entry name" value="Ribosomal protein L10-like"/>
    <property type="match status" value="1"/>
</dbReference>
<reference evidence="7 8" key="1">
    <citation type="journal article" date="2018" name="Nat. Biotechnol.">
        <title>A standardized bacterial taxonomy based on genome phylogeny substantially revises the tree of life.</title>
        <authorList>
            <person name="Parks D.H."/>
            <person name="Chuvochina M."/>
            <person name="Waite D.W."/>
            <person name="Rinke C."/>
            <person name="Skarshewski A."/>
            <person name="Chaumeil P.A."/>
            <person name="Hugenholtz P."/>
        </authorList>
    </citation>
    <scope>NUCLEOTIDE SEQUENCE [LARGE SCALE GENOMIC DNA]</scope>
    <source>
        <strain evidence="7">UBA8672</strain>
    </source>
</reference>
<evidence type="ECO:0000313" key="8">
    <source>
        <dbReference type="Proteomes" id="UP000262325"/>
    </source>
</evidence>